<keyword evidence="3" id="KW-1185">Reference proteome</keyword>
<evidence type="ECO:0000259" key="1">
    <source>
        <dbReference type="Pfam" id="PF07833"/>
    </source>
</evidence>
<organism evidence="2 3">
    <name type="scientific">Heliobacterium chlorum</name>
    <dbReference type="NCBI Taxonomy" id="2698"/>
    <lineage>
        <taxon>Bacteria</taxon>
        <taxon>Bacillati</taxon>
        <taxon>Bacillota</taxon>
        <taxon>Clostridia</taxon>
        <taxon>Eubacteriales</taxon>
        <taxon>Heliobacteriaceae</taxon>
        <taxon>Heliobacterium</taxon>
    </lineage>
</organism>
<feature type="domain" description="Copper amine oxidase-like N-terminal" evidence="1">
    <location>
        <begin position="605"/>
        <end position="714"/>
    </location>
</feature>
<dbReference type="Pfam" id="PF07833">
    <property type="entry name" value="Cu_amine_oxidN1"/>
    <property type="match status" value="1"/>
</dbReference>
<comment type="caution">
    <text evidence="2">The sequence shown here is derived from an EMBL/GenBank/DDBJ whole genome shotgun (WGS) entry which is preliminary data.</text>
</comment>
<evidence type="ECO:0000313" key="3">
    <source>
        <dbReference type="Proteomes" id="UP000617402"/>
    </source>
</evidence>
<proteinExistence type="predicted"/>
<reference evidence="2 3" key="1">
    <citation type="submission" date="2020-07" db="EMBL/GenBank/DDBJ databases">
        <title>Draft whole-genome sequence of Heliobacterium chlorum DSM 3682, type strain.</title>
        <authorList>
            <person name="Kyndt J.A."/>
            <person name="Meyer T.E."/>
            <person name="Imhoff J.F."/>
        </authorList>
    </citation>
    <scope>NUCLEOTIDE SEQUENCE [LARGE SCALE GENOMIC DNA]</scope>
    <source>
        <strain evidence="2 3">DSM 3682</strain>
    </source>
</reference>
<accession>A0ABR7T120</accession>
<name>A0ABR7T120_HELCL</name>
<gene>
    <name evidence="2" type="ORF">H1S01_08190</name>
</gene>
<evidence type="ECO:0000313" key="2">
    <source>
        <dbReference type="EMBL" id="MBC9784490.1"/>
    </source>
</evidence>
<dbReference type="InterPro" id="IPR012854">
    <property type="entry name" value="Cu_amine_oxidase-like_N"/>
</dbReference>
<dbReference type="Gene3D" id="3.30.457.10">
    <property type="entry name" value="Copper amine oxidase-like, N-terminal domain"/>
    <property type="match status" value="2"/>
</dbReference>
<dbReference type="EMBL" id="JACVHF010000006">
    <property type="protein sequence ID" value="MBC9784490.1"/>
    <property type="molecule type" value="Genomic_DNA"/>
</dbReference>
<protein>
    <submittedName>
        <fullName evidence="2">Copper amine oxidase N-terminal domain-containing protein</fullName>
    </submittedName>
</protein>
<dbReference type="Proteomes" id="UP000617402">
    <property type="component" value="Unassembled WGS sequence"/>
</dbReference>
<dbReference type="SUPFAM" id="SSF55383">
    <property type="entry name" value="Copper amine oxidase, domain N"/>
    <property type="match status" value="2"/>
</dbReference>
<dbReference type="InterPro" id="IPR036582">
    <property type="entry name" value="Mao_N_sf"/>
</dbReference>
<sequence>MAAPAFAMTNNNVSVVTTISDTADGVNLGTLLMKEDSDFTDDLKTGKSFTISLPSGIKFVDTDPAKMIQFKDLINNKTVAGDATTVSVSGDYTVTVTLPDEVVGTFEYANQQAIYFTPNIKVDGFDGGDIEVSVDGMESGATSGKYVVGRVASGDKTTASVVKVETIGDGGKEVGGIIRIEERYAGSLGDIGADSLLFKVKLPSNFKWVTNGVKNGDGTNTTEITGIAGYKGGNLSISKLDADDNELDVYGTINYAAGQDRGIIEIHPVISPESDAKFGDVEASIDGKAADIDDTDQIIATYAEFGAEVKATEDVKDVMAGRQDEELAKIRIKENIAGSFVDGRKIRVDFPSWVKVTDASFSKGDARATKPASVGEDSYYEFTYNAPAGGTKAEMEIQFKVSAKANASGDIKATVSGKAGAEGEAILGKAYCPVAVTSDSKEVRVGIKEQALGDIYVTETKAGTINDENGYELNFELPDDVEWSDTPKVEVVEGNLDIDEDNISKDGNVVTVPVKSASTKAAKIKISGAKIDLNRSVAEGNIEMKVKGTAVAENDKSAGNPSLLENGEFDQSWAAKGVVAKVVTPAPGEQQRTAVFKIGDAKMTIGGVEVALDAAPYIKNDRTYVPLRYVAKAVGVEDNNIVYNAADRSVVLLKGDRAVKLTVGSTEMSINGIPVSMDVAPEIVEPGRIMLPVRWVAQALGVTLNWDAATQTVTCN</sequence>